<organism evidence="1 2">
    <name type="scientific">Faecalibacterium prausnitzii</name>
    <dbReference type="NCBI Taxonomy" id="853"/>
    <lineage>
        <taxon>Bacteria</taxon>
        <taxon>Bacillati</taxon>
        <taxon>Bacillota</taxon>
        <taxon>Clostridia</taxon>
        <taxon>Eubacteriales</taxon>
        <taxon>Oscillospiraceae</taxon>
        <taxon>Faecalibacterium</taxon>
    </lineage>
</organism>
<protein>
    <submittedName>
        <fullName evidence="1">Uncharacterized protein</fullName>
    </submittedName>
</protein>
<gene>
    <name evidence="1" type="ORF">KH315_09395</name>
</gene>
<dbReference type="AlphaFoldDB" id="A0A9E1GL23"/>
<reference evidence="1" key="1">
    <citation type="submission" date="2021-02" db="EMBL/GenBank/DDBJ databases">
        <title>Infant gut strain persistence is associated with maternal origin, phylogeny, and functional potential including surface adhesion and iron acquisition.</title>
        <authorList>
            <person name="Lou Y.C."/>
        </authorList>
    </citation>
    <scope>NUCLEOTIDE SEQUENCE</scope>
    <source>
        <strain evidence="1">L2_039_000G1_dasL2_039_000G1_maxbin2.maxbin.077</strain>
    </source>
</reference>
<sequence length="109" mass="13228">MNLYEIYYILRLHPPLNVDDKARDDLSVTLPELEWKEFTTPLWEGWRQEIAKQDSRIDHLRKRYAEIPQEISILRGLRKTGEITEYEFEERLSALKEESVEVSKELWHR</sequence>
<comment type="caution">
    <text evidence="1">The sequence shown here is derived from an EMBL/GenBank/DDBJ whole genome shotgun (WGS) entry which is preliminary data.</text>
</comment>
<dbReference type="EMBL" id="JAGZYH010000033">
    <property type="protein sequence ID" value="MBS6622357.1"/>
    <property type="molecule type" value="Genomic_DNA"/>
</dbReference>
<name>A0A9E1GL23_9FIRM</name>
<evidence type="ECO:0000313" key="1">
    <source>
        <dbReference type="EMBL" id="MBS6622357.1"/>
    </source>
</evidence>
<evidence type="ECO:0000313" key="2">
    <source>
        <dbReference type="Proteomes" id="UP000811365"/>
    </source>
</evidence>
<accession>A0A9E1GL23</accession>
<dbReference type="Proteomes" id="UP000811365">
    <property type="component" value="Unassembled WGS sequence"/>
</dbReference>
<proteinExistence type="predicted"/>